<dbReference type="RefSeq" id="XP_007878770.1">
    <property type="nucleotide sequence ID" value="XM_007880579.1"/>
</dbReference>
<evidence type="ECO:0000256" key="2">
    <source>
        <dbReference type="ARBA" id="ARBA00022737"/>
    </source>
</evidence>
<dbReference type="eggNOG" id="KOG0266">
    <property type="taxonomic scope" value="Eukaryota"/>
</dbReference>
<reference evidence="6 7" key="1">
    <citation type="journal article" date="2013" name="Plant Cell">
        <title>The transition from a phytopathogenic smut ancestor to an anamorphic biocontrol agent deciphered by comparative whole-genome analysis.</title>
        <authorList>
            <person name="Lefebvre F."/>
            <person name="Joly D.L."/>
            <person name="Labbe C."/>
            <person name="Teichmann B."/>
            <person name="Linning R."/>
            <person name="Belzile F."/>
            <person name="Bakkeren G."/>
            <person name="Belanger R.R."/>
        </authorList>
    </citation>
    <scope>NUCLEOTIDE SEQUENCE [LARGE SCALE GENOMIC DNA]</scope>
    <source>
        <strain evidence="6 7">PF-1</strain>
    </source>
</reference>
<gene>
    <name evidence="6" type="ORF">PFL1_03063</name>
</gene>
<dbReference type="InterPro" id="IPR051179">
    <property type="entry name" value="WD_repeat_multifunction"/>
</dbReference>
<dbReference type="OrthoDB" id="10257301at2759"/>
<keyword evidence="3" id="KW-0647">Proteasome</keyword>
<dbReference type="KEGG" id="pfp:PFL1_03063"/>
<name>A0A061H9K1_9BASI</name>
<evidence type="ECO:0000313" key="6">
    <source>
        <dbReference type="EMBL" id="EPQ29308.1"/>
    </source>
</evidence>
<dbReference type="PANTHER" id="PTHR19857">
    <property type="entry name" value="MITOCHONDRIAL DIVISION PROTEIN 1-RELATED"/>
    <property type="match status" value="1"/>
</dbReference>
<dbReference type="InterPro" id="IPR001680">
    <property type="entry name" value="WD40_rpt"/>
</dbReference>
<dbReference type="InterPro" id="IPR015943">
    <property type="entry name" value="WD40/YVTN_repeat-like_dom_sf"/>
</dbReference>
<dbReference type="Gene3D" id="2.130.10.10">
    <property type="entry name" value="YVTN repeat-like/Quinoprotein amine dehydrogenase"/>
    <property type="match status" value="1"/>
</dbReference>
<keyword evidence="2" id="KW-0677">Repeat</keyword>
<dbReference type="GO" id="GO:0000502">
    <property type="term" value="C:proteasome complex"/>
    <property type="evidence" value="ECO:0007669"/>
    <property type="project" value="UniProtKB-KW"/>
</dbReference>
<dbReference type="EMBL" id="KE361631">
    <property type="protein sequence ID" value="EPQ29308.1"/>
    <property type="molecule type" value="Genomic_DNA"/>
</dbReference>
<feature type="repeat" description="WD" evidence="5">
    <location>
        <begin position="281"/>
        <end position="322"/>
    </location>
</feature>
<accession>A0A061H9K1</accession>
<dbReference type="PROSITE" id="PS50082">
    <property type="entry name" value="WD_REPEATS_2"/>
    <property type="match status" value="2"/>
</dbReference>
<dbReference type="InterPro" id="IPR036322">
    <property type="entry name" value="WD40_repeat_dom_sf"/>
</dbReference>
<dbReference type="AlphaFoldDB" id="A0A061H9K1"/>
<keyword evidence="1 5" id="KW-0853">WD repeat</keyword>
<evidence type="ECO:0000256" key="4">
    <source>
        <dbReference type="ARBA" id="ARBA00038321"/>
    </source>
</evidence>
<dbReference type="PANTHER" id="PTHR19857:SF19">
    <property type="entry name" value="26S PROTEASOME REGULATORY SUBUNIT RPN14"/>
    <property type="match status" value="1"/>
</dbReference>
<evidence type="ECO:0000256" key="3">
    <source>
        <dbReference type="ARBA" id="ARBA00022942"/>
    </source>
</evidence>
<dbReference type="Proteomes" id="UP000053664">
    <property type="component" value="Unassembled WGS sequence"/>
</dbReference>
<dbReference type="SUPFAM" id="SSF50978">
    <property type="entry name" value="WD40 repeat-like"/>
    <property type="match status" value="1"/>
</dbReference>
<dbReference type="HOGENOM" id="CLU_037051_3_0_1"/>
<protein>
    <submittedName>
        <fullName evidence="6">Uncharacterized protein</fullName>
    </submittedName>
</protein>
<evidence type="ECO:0000256" key="5">
    <source>
        <dbReference type="PROSITE-ProRule" id="PRU00221"/>
    </source>
</evidence>
<comment type="similarity">
    <text evidence="4">Belongs to the WD repeat PAAF1/RPN14 family.</text>
</comment>
<evidence type="ECO:0000256" key="1">
    <source>
        <dbReference type="ARBA" id="ARBA00022574"/>
    </source>
</evidence>
<dbReference type="SMART" id="SM00320">
    <property type="entry name" value="WD40"/>
    <property type="match status" value="3"/>
</dbReference>
<evidence type="ECO:0000313" key="7">
    <source>
        <dbReference type="Proteomes" id="UP000053664"/>
    </source>
</evidence>
<dbReference type="GeneID" id="19317174"/>
<dbReference type="Pfam" id="PF00400">
    <property type="entry name" value="WD40"/>
    <property type="match status" value="2"/>
</dbReference>
<feature type="repeat" description="WD" evidence="5">
    <location>
        <begin position="239"/>
        <end position="280"/>
    </location>
</feature>
<organism evidence="6 7">
    <name type="scientific">Pseudozyma flocculosa PF-1</name>
    <dbReference type="NCBI Taxonomy" id="1277687"/>
    <lineage>
        <taxon>Eukaryota</taxon>
        <taxon>Fungi</taxon>
        <taxon>Dikarya</taxon>
        <taxon>Basidiomycota</taxon>
        <taxon>Ustilaginomycotina</taxon>
        <taxon>Ustilaginomycetes</taxon>
        <taxon>Ustilaginales</taxon>
        <taxon>Ustilaginaceae</taxon>
        <taxon>Pseudozyma</taxon>
    </lineage>
</organism>
<proteinExistence type="inferred from homology"/>
<sequence>MSCLPYISLQPNYPDVFGDIASSTVSTEKVWLSAYSANAPSGSIHAKLDLHATPVSDAAEEDAETQGGVRIDSVTGGERDDLRVQRVKGSQLDLLVSSGTAGQQHPDRHDHQRSARVLQPAIALPPTHLRLPKRSIGKVLPASRTGQINQNFTAYPNIEAFDVSATQNGLFVAGGEEGALVVGNLIDSSEMLSVMDSLEDEDKEALQGRHGEEKRIEALASLKIKEREERSRREKKVYLKGHVGDVRSARFFPSGEVVLTTSSDLSTRIFSALDGSNPRTLTGHKRAVLCSGILGRGREILTGGGDGTVRLYDVGEGKQKTMFGVERFSSVNAMVVPLLDAPSAGGQVEAGEAAAAAVPNEFAVGLSSGHAEVMDIRAKKRAGIVGGYAFPPGPPPKASDSWTQEASTGQVLAIDWYRAGGRNLIATGTVKGYVSIYDARMLGSSAETPARVPPKALLASWKRNGSAVNSIKIVEAGSAGGGSVDVLVATADGLPYRARVHLGADRPTASTEDPPEMEIDADPLQQQQQQEEDKTPMWYGHRATVVEEFCGWDCDPTGVITLDHKGRVVIAGSDARIKRY</sequence>